<dbReference type="CDD" id="cd06581">
    <property type="entry name" value="TM_PBP1_LivM_like"/>
    <property type="match status" value="1"/>
</dbReference>
<feature type="transmembrane region" description="Helical" evidence="6">
    <location>
        <begin position="271"/>
        <end position="288"/>
    </location>
</feature>
<dbReference type="PANTHER" id="PTHR30482:SF10">
    <property type="entry name" value="HIGH-AFFINITY BRANCHED-CHAIN AMINO ACID TRANSPORT PROTEIN BRAE"/>
    <property type="match status" value="1"/>
</dbReference>
<evidence type="ECO:0000256" key="1">
    <source>
        <dbReference type="ARBA" id="ARBA00004651"/>
    </source>
</evidence>
<name>A0A271KAS3_9HYPH</name>
<feature type="transmembrane region" description="Helical" evidence="6">
    <location>
        <begin position="246"/>
        <end position="265"/>
    </location>
</feature>
<evidence type="ECO:0000313" key="7">
    <source>
        <dbReference type="EMBL" id="PAP92089.1"/>
    </source>
</evidence>
<sequence length="569" mass="60340">MTMQSATQHLSWTKPLTPPAVVLPLKTGIITGLLAIYSAAVGILKLFFERDVIVDTLTLGDLFLATLAACCGAYVWRKSTQAGHIRAAQAFAAGLIAGLILVGLVVAVTQLNLRWMFTALSADLSRTLTYKQGALAGSLMIIAASMSAALCGALLMSMSDSLRRSLLWSMACVLIAGVFQELIQISLRFGGAVAAIRELLYVWGGLTVQGAAIVFFFAFVVLQALDARKRRGAATTLKSPAPKARSQLASALLLIAVLIAFPLVAGSYIGQVMMLVSLFVLMGMGLNIEVGLAGLLDMGFVAFFAVGAYTIALLTADSEYALAQDTFLPSLNFWSALPFAVLAATLVGVLFGLPVLSVKGDYLAVATLGLGEIVRVLVISDAAKPVLGGAQGILQIPKPHIGSFELADPVSLFYLTLVFVLVAAYIAWRLEGSRLGRAWMAIRDDEDVAQALGINLVQSKLLAYGLGAAFAGLAGAIFATMLTSVYPHSFSLLISINVLALLIVGGMGSLPGVIVGAILLIGLPEVLREFDEYRYLFYGALLIVVMRVRPEGLWPSPQRKRELRAAEKG</sequence>
<dbReference type="InterPro" id="IPR001851">
    <property type="entry name" value="ABC_transp_permease"/>
</dbReference>
<feature type="transmembrane region" description="Helical" evidence="6">
    <location>
        <begin position="199"/>
        <end position="225"/>
    </location>
</feature>
<evidence type="ECO:0000256" key="3">
    <source>
        <dbReference type="ARBA" id="ARBA00022692"/>
    </source>
</evidence>
<evidence type="ECO:0000256" key="2">
    <source>
        <dbReference type="ARBA" id="ARBA00022475"/>
    </source>
</evidence>
<feature type="transmembrane region" description="Helical" evidence="6">
    <location>
        <begin position="461"/>
        <end position="486"/>
    </location>
</feature>
<feature type="transmembrane region" description="Helical" evidence="6">
    <location>
        <begin position="21"/>
        <end position="44"/>
    </location>
</feature>
<feature type="transmembrane region" description="Helical" evidence="6">
    <location>
        <begin position="88"/>
        <end position="113"/>
    </location>
</feature>
<proteinExistence type="predicted"/>
<evidence type="ECO:0000256" key="6">
    <source>
        <dbReference type="SAM" id="Phobius"/>
    </source>
</evidence>
<feature type="transmembrane region" description="Helical" evidence="6">
    <location>
        <begin position="167"/>
        <end position="187"/>
    </location>
</feature>
<protein>
    <recommendedName>
        <fullName evidence="9">Branched-chain amino acid ABC transporter permease</fullName>
    </recommendedName>
</protein>
<reference evidence="7 8" key="1">
    <citation type="submission" date="2017-08" db="EMBL/GenBank/DDBJ databases">
        <title>Mesorhizobium wenxinae sp. nov., a novel rhizobial species isolated from root nodules of chickpea (Cicer arietinum L.).</title>
        <authorList>
            <person name="Zhang J."/>
        </authorList>
    </citation>
    <scope>NUCLEOTIDE SEQUENCE [LARGE SCALE GENOMIC DNA]</scope>
    <source>
        <strain evidence="8">WYCCWR 10019</strain>
    </source>
</reference>
<evidence type="ECO:0000313" key="8">
    <source>
        <dbReference type="Proteomes" id="UP000215931"/>
    </source>
</evidence>
<keyword evidence="5 6" id="KW-0472">Membrane</keyword>
<feature type="transmembrane region" description="Helical" evidence="6">
    <location>
        <begin position="295"/>
        <end position="316"/>
    </location>
</feature>
<feature type="transmembrane region" description="Helical" evidence="6">
    <location>
        <begin position="56"/>
        <end position="76"/>
    </location>
</feature>
<comment type="subcellular location">
    <subcellularLocation>
        <location evidence="1">Cell membrane</location>
        <topology evidence="1">Multi-pass membrane protein</topology>
    </subcellularLocation>
</comment>
<keyword evidence="3 6" id="KW-0812">Transmembrane</keyword>
<feature type="transmembrane region" description="Helical" evidence="6">
    <location>
        <begin position="133"/>
        <end position="155"/>
    </location>
</feature>
<organism evidence="7 8">
    <name type="scientific">Mesorhizobium wenxiniae</name>
    <dbReference type="NCBI Taxonomy" id="2014805"/>
    <lineage>
        <taxon>Bacteria</taxon>
        <taxon>Pseudomonadati</taxon>
        <taxon>Pseudomonadota</taxon>
        <taxon>Alphaproteobacteria</taxon>
        <taxon>Hyphomicrobiales</taxon>
        <taxon>Phyllobacteriaceae</taxon>
        <taxon>Mesorhizobium</taxon>
    </lineage>
</organism>
<comment type="caution">
    <text evidence="7">The sequence shown here is derived from an EMBL/GenBank/DDBJ whole genome shotgun (WGS) entry which is preliminary data.</text>
</comment>
<keyword evidence="2" id="KW-1003">Cell membrane</keyword>
<evidence type="ECO:0000256" key="5">
    <source>
        <dbReference type="ARBA" id="ARBA00023136"/>
    </source>
</evidence>
<feature type="transmembrane region" description="Helical" evidence="6">
    <location>
        <begin position="492"/>
        <end position="521"/>
    </location>
</feature>
<feature type="transmembrane region" description="Helical" evidence="6">
    <location>
        <begin position="336"/>
        <end position="355"/>
    </location>
</feature>
<dbReference type="InterPro" id="IPR043428">
    <property type="entry name" value="LivM-like"/>
</dbReference>
<keyword evidence="4 6" id="KW-1133">Transmembrane helix</keyword>
<evidence type="ECO:0008006" key="9">
    <source>
        <dbReference type="Google" id="ProtNLM"/>
    </source>
</evidence>
<dbReference type="PANTHER" id="PTHR30482">
    <property type="entry name" value="HIGH-AFFINITY BRANCHED-CHAIN AMINO ACID TRANSPORT SYSTEM PERMEASE"/>
    <property type="match status" value="1"/>
</dbReference>
<dbReference type="RefSeq" id="WP_095521413.1">
    <property type="nucleotide sequence ID" value="NZ_NPKH01000037.1"/>
</dbReference>
<evidence type="ECO:0000256" key="4">
    <source>
        <dbReference type="ARBA" id="ARBA00022989"/>
    </source>
</evidence>
<gene>
    <name evidence="7" type="ORF">CIT31_29345</name>
</gene>
<dbReference type="AlphaFoldDB" id="A0A271KAS3"/>
<accession>A0A271KAS3</accession>
<dbReference type="EMBL" id="NPKH01000037">
    <property type="protein sequence ID" value="PAP92089.1"/>
    <property type="molecule type" value="Genomic_DNA"/>
</dbReference>
<dbReference type="GO" id="GO:0015658">
    <property type="term" value="F:branched-chain amino acid transmembrane transporter activity"/>
    <property type="evidence" value="ECO:0007669"/>
    <property type="project" value="InterPro"/>
</dbReference>
<dbReference type="GO" id="GO:0005886">
    <property type="term" value="C:plasma membrane"/>
    <property type="evidence" value="ECO:0007669"/>
    <property type="project" value="UniProtKB-SubCell"/>
</dbReference>
<dbReference type="OrthoDB" id="9814461at2"/>
<feature type="transmembrane region" description="Helical" evidence="6">
    <location>
        <begin position="412"/>
        <end position="430"/>
    </location>
</feature>
<keyword evidence="8" id="KW-1185">Reference proteome</keyword>
<dbReference type="Proteomes" id="UP000215931">
    <property type="component" value="Unassembled WGS sequence"/>
</dbReference>
<dbReference type="Pfam" id="PF02653">
    <property type="entry name" value="BPD_transp_2"/>
    <property type="match status" value="1"/>
</dbReference>
<feature type="transmembrane region" description="Helical" evidence="6">
    <location>
        <begin position="362"/>
        <end position="380"/>
    </location>
</feature>